<sequence>MSSNSIFTNIHTAILGGETATAALLGSWLDAGVRVLVGYGATETTSMGSVHVVARDPGTKDINPSLIGGSIEQSPIWLMNCDFQPIGEDECLEGEIIIAGDGVSRGYYQDDAKTDDSFVYWNSLRVYKTGDYGRWVRGPDGDRVIEFRGRKDRNVKNGGFLVNLDRDVEDALHRAGTSLGITSVRAAVTENGIVAVVTPETVDTVALLAKARQNMCSYCIPYRIEAIQKFPVSSNGKVQHHRVLEIISAIDCGKDRFPRPASPSSSVPNASETKKTQEQDRLSKILRVASDVFGHSWGTQQREIQGGDSFIQLGGSSLLAFKLISALRQLHLHITPRDLFSCHTFEEIAKDSSADLRLEHKASRPDENAIVAYKLAALRSQARACIRTTDVDLHIK</sequence>
<evidence type="ECO:0000256" key="2">
    <source>
        <dbReference type="ARBA" id="ARBA00022553"/>
    </source>
</evidence>
<keyword evidence="1" id="KW-0596">Phosphopantetheine</keyword>
<dbReference type="InterPro" id="IPR042099">
    <property type="entry name" value="ANL_N_sf"/>
</dbReference>
<protein>
    <submittedName>
        <fullName evidence="6">Amp-dependent synthetase ligase</fullName>
    </submittedName>
</protein>
<feature type="compositionally biased region" description="Low complexity" evidence="4">
    <location>
        <begin position="262"/>
        <end position="271"/>
    </location>
</feature>
<gene>
    <name evidence="6" type="ORF">Trco_007432</name>
</gene>
<dbReference type="GO" id="GO:0031177">
    <property type="term" value="F:phosphopantetheine binding"/>
    <property type="evidence" value="ECO:0007669"/>
    <property type="project" value="TreeGrafter"/>
</dbReference>
<dbReference type="SUPFAM" id="SSF47336">
    <property type="entry name" value="ACP-like"/>
    <property type="match status" value="1"/>
</dbReference>
<dbReference type="Pfam" id="PF00550">
    <property type="entry name" value="PP-binding"/>
    <property type="match status" value="1"/>
</dbReference>
<dbReference type="GO" id="GO:0044550">
    <property type="term" value="P:secondary metabolite biosynthetic process"/>
    <property type="evidence" value="ECO:0007669"/>
    <property type="project" value="TreeGrafter"/>
</dbReference>
<dbReference type="InterPro" id="IPR045851">
    <property type="entry name" value="AMP-bd_C_sf"/>
</dbReference>
<dbReference type="EMBL" id="JAIWOZ010000006">
    <property type="protein sequence ID" value="KAH6603986.1"/>
    <property type="molecule type" value="Genomic_DNA"/>
</dbReference>
<keyword evidence="3 6" id="KW-0436">Ligase</keyword>
<dbReference type="AlphaFoldDB" id="A0A9P8QEB5"/>
<dbReference type="Gene3D" id="3.40.50.12780">
    <property type="entry name" value="N-terminal domain of ligase-like"/>
    <property type="match status" value="1"/>
</dbReference>
<dbReference type="PANTHER" id="PTHR45527">
    <property type="entry name" value="NONRIBOSOMAL PEPTIDE SYNTHETASE"/>
    <property type="match status" value="1"/>
</dbReference>
<feature type="domain" description="Carrier" evidence="5">
    <location>
        <begin position="276"/>
        <end position="356"/>
    </location>
</feature>
<evidence type="ECO:0000313" key="6">
    <source>
        <dbReference type="EMBL" id="KAH6603986.1"/>
    </source>
</evidence>
<reference evidence="6" key="1">
    <citation type="submission" date="2021-08" db="EMBL/GenBank/DDBJ databases">
        <title>Chromosome-Level Trichoderma cornu-damae using Hi-C Data.</title>
        <authorList>
            <person name="Kim C.S."/>
        </authorList>
    </citation>
    <scope>NUCLEOTIDE SEQUENCE</scope>
    <source>
        <strain evidence="6">KA19-0412C</strain>
    </source>
</reference>
<accession>A0A9P8QEB5</accession>
<evidence type="ECO:0000259" key="5">
    <source>
        <dbReference type="PROSITE" id="PS50075"/>
    </source>
</evidence>
<organism evidence="6 7">
    <name type="scientific">Trichoderma cornu-damae</name>
    <dbReference type="NCBI Taxonomy" id="654480"/>
    <lineage>
        <taxon>Eukaryota</taxon>
        <taxon>Fungi</taxon>
        <taxon>Dikarya</taxon>
        <taxon>Ascomycota</taxon>
        <taxon>Pezizomycotina</taxon>
        <taxon>Sordariomycetes</taxon>
        <taxon>Hypocreomycetidae</taxon>
        <taxon>Hypocreales</taxon>
        <taxon>Hypocreaceae</taxon>
        <taxon>Trichoderma</taxon>
    </lineage>
</organism>
<dbReference type="InterPro" id="IPR009081">
    <property type="entry name" value="PP-bd_ACP"/>
</dbReference>
<name>A0A9P8QEB5_9HYPO</name>
<keyword evidence="2" id="KW-0597">Phosphoprotein</keyword>
<evidence type="ECO:0000256" key="3">
    <source>
        <dbReference type="ARBA" id="ARBA00022598"/>
    </source>
</evidence>
<dbReference type="GO" id="GO:0016874">
    <property type="term" value="F:ligase activity"/>
    <property type="evidence" value="ECO:0007669"/>
    <property type="project" value="UniProtKB-KW"/>
</dbReference>
<evidence type="ECO:0000313" key="7">
    <source>
        <dbReference type="Proteomes" id="UP000827724"/>
    </source>
</evidence>
<proteinExistence type="predicted"/>
<evidence type="ECO:0000256" key="1">
    <source>
        <dbReference type="ARBA" id="ARBA00022450"/>
    </source>
</evidence>
<dbReference type="Proteomes" id="UP000827724">
    <property type="component" value="Unassembled WGS sequence"/>
</dbReference>
<dbReference type="SUPFAM" id="SSF56801">
    <property type="entry name" value="Acetyl-CoA synthetase-like"/>
    <property type="match status" value="1"/>
</dbReference>
<dbReference type="Gene3D" id="3.30.300.30">
    <property type="match status" value="1"/>
</dbReference>
<dbReference type="InterPro" id="IPR036736">
    <property type="entry name" value="ACP-like_sf"/>
</dbReference>
<evidence type="ECO:0000256" key="4">
    <source>
        <dbReference type="SAM" id="MobiDB-lite"/>
    </source>
</evidence>
<dbReference type="GO" id="GO:0043041">
    <property type="term" value="P:amino acid activation for nonribosomal peptide biosynthetic process"/>
    <property type="evidence" value="ECO:0007669"/>
    <property type="project" value="TreeGrafter"/>
</dbReference>
<dbReference type="Pfam" id="PF00501">
    <property type="entry name" value="AMP-binding"/>
    <property type="match status" value="1"/>
</dbReference>
<dbReference type="Gene3D" id="1.10.1200.10">
    <property type="entry name" value="ACP-like"/>
    <property type="match status" value="1"/>
</dbReference>
<dbReference type="GO" id="GO:0005737">
    <property type="term" value="C:cytoplasm"/>
    <property type="evidence" value="ECO:0007669"/>
    <property type="project" value="TreeGrafter"/>
</dbReference>
<comment type="caution">
    <text evidence="6">The sequence shown here is derived from an EMBL/GenBank/DDBJ whole genome shotgun (WGS) entry which is preliminary data.</text>
</comment>
<keyword evidence="7" id="KW-1185">Reference proteome</keyword>
<dbReference type="PROSITE" id="PS50075">
    <property type="entry name" value="CARRIER"/>
    <property type="match status" value="1"/>
</dbReference>
<dbReference type="OrthoDB" id="416786at2759"/>
<dbReference type="PANTHER" id="PTHR45527:SF1">
    <property type="entry name" value="FATTY ACID SYNTHASE"/>
    <property type="match status" value="1"/>
</dbReference>
<feature type="region of interest" description="Disordered" evidence="4">
    <location>
        <begin position="255"/>
        <end position="280"/>
    </location>
</feature>
<dbReference type="InterPro" id="IPR000873">
    <property type="entry name" value="AMP-dep_synth/lig_dom"/>
</dbReference>